<feature type="signal peptide" evidence="1">
    <location>
        <begin position="1"/>
        <end position="24"/>
    </location>
</feature>
<dbReference type="InterPro" id="IPR052158">
    <property type="entry name" value="INH-QAR"/>
</dbReference>
<gene>
    <name evidence="3" type="ORF">H0E84_04840</name>
</gene>
<dbReference type="CDD" id="cd03139">
    <property type="entry name" value="GATase1_PfpI_2"/>
    <property type="match status" value="1"/>
</dbReference>
<dbReference type="Proteomes" id="UP000578091">
    <property type="component" value="Unassembled WGS sequence"/>
</dbReference>
<dbReference type="InterPro" id="IPR029062">
    <property type="entry name" value="Class_I_gatase-like"/>
</dbReference>
<proteinExistence type="predicted"/>
<dbReference type="Gene3D" id="3.40.50.880">
    <property type="match status" value="1"/>
</dbReference>
<accession>A0A853J969</accession>
<dbReference type="SUPFAM" id="SSF52317">
    <property type="entry name" value="Class I glutamine amidotransferase-like"/>
    <property type="match status" value="1"/>
</dbReference>
<dbReference type="PANTHER" id="PTHR43130:SF3">
    <property type="entry name" value="HTH-TYPE TRANSCRIPTIONAL REGULATOR RV1931C"/>
    <property type="match status" value="1"/>
</dbReference>
<evidence type="ECO:0000313" key="4">
    <source>
        <dbReference type="Proteomes" id="UP000578091"/>
    </source>
</evidence>
<dbReference type="EMBL" id="JACCKA010000031">
    <property type="protein sequence ID" value="NZA25701.1"/>
    <property type="molecule type" value="Genomic_DNA"/>
</dbReference>
<protein>
    <submittedName>
        <fullName evidence="3">DJ-1/PfpI family protein</fullName>
    </submittedName>
</protein>
<feature type="chain" id="PRO_5032385950" evidence="1">
    <location>
        <begin position="25"/>
        <end position="338"/>
    </location>
</feature>
<name>A0A853J969_9GAMM</name>
<feature type="domain" description="DJ-1/PfpI" evidence="2">
    <location>
        <begin position="36"/>
        <end position="195"/>
    </location>
</feature>
<comment type="caution">
    <text evidence="3">The sequence shown here is derived from an EMBL/GenBank/DDBJ whole genome shotgun (WGS) entry which is preliminary data.</text>
</comment>
<evidence type="ECO:0000256" key="1">
    <source>
        <dbReference type="SAM" id="SignalP"/>
    </source>
</evidence>
<dbReference type="RefSeq" id="WP_180677504.1">
    <property type="nucleotide sequence ID" value="NZ_JACCKA010000031.1"/>
</dbReference>
<keyword evidence="1" id="KW-0732">Signal</keyword>
<evidence type="ECO:0000313" key="3">
    <source>
        <dbReference type="EMBL" id="NZA25701.1"/>
    </source>
</evidence>
<organism evidence="3 4">
    <name type="scientific">Luteimonas salinisoli</name>
    <dbReference type="NCBI Taxonomy" id="2752307"/>
    <lineage>
        <taxon>Bacteria</taxon>
        <taxon>Pseudomonadati</taxon>
        <taxon>Pseudomonadota</taxon>
        <taxon>Gammaproteobacteria</taxon>
        <taxon>Lysobacterales</taxon>
        <taxon>Lysobacteraceae</taxon>
        <taxon>Luteimonas</taxon>
    </lineage>
</organism>
<keyword evidence="4" id="KW-1185">Reference proteome</keyword>
<evidence type="ECO:0000259" key="2">
    <source>
        <dbReference type="Pfam" id="PF01965"/>
    </source>
</evidence>
<dbReference type="PANTHER" id="PTHR43130">
    <property type="entry name" value="ARAC-FAMILY TRANSCRIPTIONAL REGULATOR"/>
    <property type="match status" value="1"/>
</dbReference>
<reference evidence="3 4" key="1">
    <citation type="submission" date="2020-07" db="EMBL/GenBank/DDBJ databases">
        <title>Luteimonas sp. SJ-92.</title>
        <authorList>
            <person name="Huang X.-X."/>
            <person name="Xu L."/>
            <person name="Sun J.-Q."/>
        </authorList>
    </citation>
    <scope>NUCLEOTIDE SEQUENCE [LARGE SCALE GENOMIC DNA]</scope>
    <source>
        <strain evidence="3 4">SJ-92</strain>
    </source>
</reference>
<dbReference type="AlphaFoldDB" id="A0A853J969"/>
<dbReference type="InterPro" id="IPR002818">
    <property type="entry name" value="DJ-1/PfpI"/>
</dbReference>
<sequence length="338" mass="35707">MRTLLMKAAVLAIAGLLSPAPAGAAHRAHSEPAVQVGIVLFDGVQIIDFAAPYEVFGQAGFGVATVSADGGPVTTAMGLAVTPDHGFADAPPFDVLLVPGGDTGDAERDEVLLGFVRGRAASARHVLSVCTGSHILGASGLLDGLRATTFHRALSSLASKYPEIDVVRDVRWVDNGAIVTSAGLSSGIDAALHIVGKERGADAASTVAMHLEYDWRPEDGFVRTRMADRHLPDLGRVQWPEATRFDRIVNTGDTRSWRMRYRVSTDADAEALMALAAEALDGTEGWTRASAASTRDWVGAVEGERLRMAIGMTAAGPGTHWLDVELETAAEEEDDDRG</sequence>
<dbReference type="Pfam" id="PF01965">
    <property type="entry name" value="DJ-1_PfpI"/>
    <property type="match status" value="1"/>
</dbReference>